<accession>A0ABV7NID6</accession>
<dbReference type="EMBL" id="JBHRVU010000004">
    <property type="protein sequence ID" value="MFC3442765.1"/>
    <property type="molecule type" value="Genomic_DNA"/>
</dbReference>
<gene>
    <name evidence="1" type="ORF">ACFOKF_16440</name>
</gene>
<keyword evidence="2" id="KW-1185">Reference proteome</keyword>
<evidence type="ECO:0000313" key="2">
    <source>
        <dbReference type="Proteomes" id="UP001595681"/>
    </source>
</evidence>
<organism evidence="1 2">
    <name type="scientific">Sphingobium rhizovicinum</name>
    <dbReference type="NCBI Taxonomy" id="432308"/>
    <lineage>
        <taxon>Bacteria</taxon>
        <taxon>Pseudomonadati</taxon>
        <taxon>Pseudomonadota</taxon>
        <taxon>Alphaproteobacteria</taxon>
        <taxon>Sphingomonadales</taxon>
        <taxon>Sphingomonadaceae</taxon>
        <taxon>Sphingobium</taxon>
    </lineage>
</organism>
<reference evidence="2" key="1">
    <citation type="journal article" date="2019" name="Int. J. Syst. Evol. Microbiol.">
        <title>The Global Catalogue of Microorganisms (GCM) 10K type strain sequencing project: providing services to taxonomists for standard genome sequencing and annotation.</title>
        <authorList>
            <consortium name="The Broad Institute Genomics Platform"/>
            <consortium name="The Broad Institute Genome Sequencing Center for Infectious Disease"/>
            <person name="Wu L."/>
            <person name="Ma J."/>
        </authorList>
    </citation>
    <scope>NUCLEOTIDE SEQUENCE [LARGE SCALE GENOMIC DNA]</scope>
    <source>
        <strain evidence="2">CCM 7491</strain>
    </source>
</reference>
<proteinExistence type="predicted"/>
<evidence type="ECO:0000313" key="1">
    <source>
        <dbReference type="EMBL" id="MFC3442765.1"/>
    </source>
</evidence>
<dbReference type="RefSeq" id="WP_380797002.1">
    <property type="nucleotide sequence ID" value="NZ_JBHRVU010000004.1"/>
</dbReference>
<name>A0ABV7NID6_9SPHN</name>
<protein>
    <submittedName>
        <fullName evidence="1">Uncharacterized protein</fullName>
    </submittedName>
</protein>
<dbReference type="Proteomes" id="UP001595681">
    <property type="component" value="Unassembled WGS sequence"/>
</dbReference>
<sequence length="66" mass="7687">MARPRKQPRQRDIIDVNRAWSVYLGRRSDVSYWVANVRHATVHLAFLAARVIQPTGPIYLIEDEGR</sequence>
<comment type="caution">
    <text evidence="1">The sequence shown here is derived from an EMBL/GenBank/DDBJ whole genome shotgun (WGS) entry which is preliminary data.</text>
</comment>